<dbReference type="KEGG" id="zal:AZF00_06885"/>
<sequence>MQTKHHPLKSELAQLTRFIPDNEALEKTIFSANQYPFRSPLVTALAWSCFSPPLLTSMDCAETKVGTPQLPLTDERKEWLNALDRDDHALRQYMQAHCHSKRLGLVFESLWHFFLQEDPATELIAHNIPVRDGNKTLGEFDVLYYCHNTQQAIHLELAVKFFLGLNASQQQPSLSHWFGPNRADRLDRKLARLSQHQLPLANTVAGREALSKYGISAPAQQIQVSGILFHRDDEKAAHQSLNPMHQRGHWQTLSEYIRLSPNSSESPRWRYLAKPHWLEGQYTNATDLNADHLKLASERPIMAINAEQQRLFIVPDQWPEAI</sequence>
<dbReference type="Pfam" id="PF08907">
    <property type="entry name" value="DUF1853"/>
    <property type="match status" value="1"/>
</dbReference>
<dbReference type="STRING" id="1470434.AZF00_06885"/>
<dbReference type="InterPro" id="IPR015003">
    <property type="entry name" value="DUF1853"/>
</dbReference>
<dbReference type="RefSeq" id="WP_008247255.1">
    <property type="nucleotide sequence ID" value="NZ_CP014544.1"/>
</dbReference>
<evidence type="ECO:0008006" key="3">
    <source>
        <dbReference type="Google" id="ProtNLM"/>
    </source>
</evidence>
<dbReference type="AlphaFoldDB" id="A0A127M473"/>
<dbReference type="EMBL" id="CP014544">
    <property type="protein sequence ID" value="AMO68044.1"/>
    <property type="molecule type" value="Genomic_DNA"/>
</dbReference>
<evidence type="ECO:0000313" key="2">
    <source>
        <dbReference type="Proteomes" id="UP000074119"/>
    </source>
</evidence>
<evidence type="ECO:0000313" key="1">
    <source>
        <dbReference type="EMBL" id="AMO68044.1"/>
    </source>
</evidence>
<name>A0A127M473_9GAMM</name>
<organism evidence="1 2">
    <name type="scientific">Zhongshania aliphaticivorans</name>
    <dbReference type="NCBI Taxonomy" id="1470434"/>
    <lineage>
        <taxon>Bacteria</taxon>
        <taxon>Pseudomonadati</taxon>
        <taxon>Pseudomonadota</taxon>
        <taxon>Gammaproteobacteria</taxon>
        <taxon>Cellvibrionales</taxon>
        <taxon>Spongiibacteraceae</taxon>
        <taxon>Zhongshania</taxon>
    </lineage>
</organism>
<gene>
    <name evidence="1" type="ORF">AZF00_06885</name>
</gene>
<proteinExistence type="predicted"/>
<dbReference type="Proteomes" id="UP000074119">
    <property type="component" value="Chromosome"/>
</dbReference>
<protein>
    <recommendedName>
        <fullName evidence="3">DUF1853 domain-containing protein</fullName>
    </recommendedName>
</protein>
<accession>A0A127M473</accession>
<reference evidence="1 2" key="1">
    <citation type="submission" date="2015-12" db="EMBL/GenBank/DDBJ databases">
        <authorList>
            <person name="Shamseldin A."/>
            <person name="Moawad H."/>
            <person name="Abd El-Rahim W.M."/>
            <person name="Sadowsky M.J."/>
        </authorList>
    </citation>
    <scope>NUCLEOTIDE SEQUENCE [LARGE SCALE GENOMIC DNA]</scope>
    <source>
        <strain evidence="1 2">SM2</strain>
    </source>
</reference>